<gene>
    <name evidence="11" type="primary">dbpA</name>
    <name evidence="11" type="ORF">SIN8267_00296</name>
</gene>
<dbReference type="NCBIfam" id="NF008744">
    <property type="entry name" value="PRK11776.1"/>
    <property type="match status" value="1"/>
</dbReference>
<dbReference type="Gene3D" id="3.30.70.330">
    <property type="match status" value="1"/>
</dbReference>
<dbReference type="PANTHER" id="PTHR47959:SF1">
    <property type="entry name" value="ATP-DEPENDENT RNA HELICASE DBPA"/>
    <property type="match status" value="1"/>
</dbReference>
<sequence>MTESFKTLPLPPSMIETLDNLGYHSMTEIQSKSLPFVLQGRDVVAKAKTGSGKTAAFALGMLERIQASSFAVQGLVLCPTRELCTQVATEIRKLARYKGNIKVLLLCGGQSIGPQIGSLEHGAHIVVGTPGRIQDHLRKQTLTLSKVATVVLDEADRMLDMGFSDAVQQIVNQTPSTRQTLLFSATYPSGIEKLTKSIMKDPEVISVEAVHSESNIEQLFVQASRNKKDDLLLKLFQHYQPASTVVFCNTKQQCKEVCRMIKEHGGSADALHGDLEQRDRDKVLVRFSQSSCSVLVATDVAARGIDIADLAMVVNYDVPRDPEIYIHRVGRTGRAGKSGLALSIYSESETYKVELIEDYRKQPTVYLDPDTLNGDKPLPLPEWVSIEVAGGRKDKIRPGDLLGALTANQLLTGKAVGNITIFDRVSYVAVAEADAKLALKQLTAGKVKGRKVLARIAK</sequence>
<comment type="caution">
    <text evidence="11">The sequence shown here is derived from an EMBL/GenBank/DDBJ whole genome shotgun (WGS) entry which is preliminary data.</text>
</comment>
<dbReference type="Pfam" id="PF03880">
    <property type="entry name" value="DbpA"/>
    <property type="match status" value="1"/>
</dbReference>
<dbReference type="SUPFAM" id="SSF52540">
    <property type="entry name" value="P-loop containing nucleoside triphosphate hydrolases"/>
    <property type="match status" value="1"/>
</dbReference>
<dbReference type="InterPro" id="IPR050079">
    <property type="entry name" value="DEAD_box_RNA_helicase"/>
</dbReference>
<keyword evidence="12" id="KW-1185">Reference proteome</keyword>
<comment type="similarity">
    <text evidence="5 7">Belongs to the DEAD box helicase family.</text>
</comment>
<evidence type="ECO:0000256" key="1">
    <source>
        <dbReference type="ARBA" id="ARBA00022741"/>
    </source>
</evidence>
<dbReference type="Pfam" id="PF00271">
    <property type="entry name" value="Helicase_C"/>
    <property type="match status" value="1"/>
</dbReference>
<dbReference type="CDD" id="cd00268">
    <property type="entry name" value="DEADc"/>
    <property type="match status" value="1"/>
</dbReference>
<dbReference type="EMBL" id="CAKLPX010000001">
    <property type="protein sequence ID" value="CAH0990204.1"/>
    <property type="molecule type" value="Genomic_DNA"/>
</dbReference>
<dbReference type="PANTHER" id="PTHR47959">
    <property type="entry name" value="ATP-DEPENDENT RNA HELICASE RHLE-RELATED"/>
    <property type="match status" value="1"/>
</dbReference>
<keyword evidence="2 7" id="KW-0378">Hydrolase</keyword>
<dbReference type="RefSeq" id="WP_290368474.1">
    <property type="nucleotide sequence ID" value="NZ_CAKLPX010000001.1"/>
</dbReference>
<dbReference type="InterPro" id="IPR044742">
    <property type="entry name" value="DEAD/DEAH_RhlB"/>
</dbReference>
<evidence type="ECO:0000313" key="11">
    <source>
        <dbReference type="EMBL" id="CAH0990204.1"/>
    </source>
</evidence>
<dbReference type="InterPro" id="IPR001650">
    <property type="entry name" value="Helicase_C-like"/>
</dbReference>
<dbReference type="EC" id="3.6.4.13" evidence="11"/>
<dbReference type="InterPro" id="IPR011545">
    <property type="entry name" value="DEAD/DEAH_box_helicase_dom"/>
</dbReference>
<dbReference type="PROSITE" id="PS00039">
    <property type="entry name" value="DEAD_ATP_HELICASE"/>
    <property type="match status" value="1"/>
</dbReference>
<evidence type="ECO:0000256" key="4">
    <source>
        <dbReference type="ARBA" id="ARBA00022840"/>
    </source>
</evidence>
<dbReference type="PROSITE" id="PS51192">
    <property type="entry name" value="HELICASE_ATP_BIND_1"/>
    <property type="match status" value="1"/>
</dbReference>
<dbReference type="SMART" id="SM00490">
    <property type="entry name" value="HELICc"/>
    <property type="match status" value="1"/>
</dbReference>
<dbReference type="GO" id="GO:0003724">
    <property type="term" value="F:RNA helicase activity"/>
    <property type="evidence" value="ECO:0007669"/>
    <property type="project" value="UniProtKB-EC"/>
</dbReference>
<dbReference type="InterPro" id="IPR012677">
    <property type="entry name" value="Nucleotide-bd_a/b_plait_sf"/>
</dbReference>
<feature type="domain" description="DEAD-box RNA helicase Q" evidence="10">
    <location>
        <begin position="3"/>
        <end position="31"/>
    </location>
</feature>
<dbReference type="Pfam" id="PF00270">
    <property type="entry name" value="DEAD"/>
    <property type="match status" value="1"/>
</dbReference>
<dbReference type="InterPro" id="IPR027417">
    <property type="entry name" value="P-loop_NTPase"/>
</dbReference>
<feature type="domain" description="Helicase C-terminal" evidence="9">
    <location>
        <begin position="227"/>
        <end position="378"/>
    </location>
</feature>
<evidence type="ECO:0000259" key="10">
    <source>
        <dbReference type="PROSITE" id="PS51195"/>
    </source>
</evidence>
<evidence type="ECO:0000256" key="3">
    <source>
        <dbReference type="ARBA" id="ARBA00022806"/>
    </source>
</evidence>
<evidence type="ECO:0000259" key="8">
    <source>
        <dbReference type="PROSITE" id="PS51192"/>
    </source>
</evidence>
<organism evidence="11 12">
    <name type="scientific">Sinobacterium norvegicum</name>
    <dbReference type="NCBI Taxonomy" id="1641715"/>
    <lineage>
        <taxon>Bacteria</taxon>
        <taxon>Pseudomonadati</taxon>
        <taxon>Pseudomonadota</taxon>
        <taxon>Gammaproteobacteria</taxon>
        <taxon>Cellvibrionales</taxon>
        <taxon>Spongiibacteraceae</taxon>
        <taxon>Sinobacterium</taxon>
    </lineage>
</organism>
<evidence type="ECO:0000259" key="9">
    <source>
        <dbReference type="PROSITE" id="PS51194"/>
    </source>
</evidence>
<dbReference type="InterPro" id="IPR014014">
    <property type="entry name" value="RNA_helicase_DEAD_Q_motif"/>
</dbReference>
<proteinExistence type="inferred from homology"/>
<evidence type="ECO:0000256" key="5">
    <source>
        <dbReference type="ARBA" id="ARBA00038437"/>
    </source>
</evidence>
<keyword evidence="1 7" id="KW-0547">Nucleotide-binding</keyword>
<dbReference type="CDD" id="cd18787">
    <property type="entry name" value="SF2_C_DEAD"/>
    <property type="match status" value="1"/>
</dbReference>
<dbReference type="PROSITE" id="PS51195">
    <property type="entry name" value="Q_MOTIF"/>
    <property type="match status" value="1"/>
</dbReference>
<dbReference type="InterPro" id="IPR014001">
    <property type="entry name" value="Helicase_ATP-bd"/>
</dbReference>
<feature type="domain" description="Helicase ATP-binding" evidence="8">
    <location>
        <begin position="34"/>
        <end position="205"/>
    </location>
</feature>
<dbReference type="InterPro" id="IPR000629">
    <property type="entry name" value="RNA-helicase_DEAD-box_CS"/>
</dbReference>
<reference evidence="11" key="1">
    <citation type="submission" date="2021-12" db="EMBL/GenBank/DDBJ databases">
        <authorList>
            <person name="Rodrigo-Torres L."/>
            <person name="Arahal R. D."/>
            <person name="Lucena T."/>
        </authorList>
    </citation>
    <scope>NUCLEOTIDE SEQUENCE</scope>
    <source>
        <strain evidence="11">CECT 8267</strain>
    </source>
</reference>
<dbReference type="PROSITE" id="PS51194">
    <property type="entry name" value="HELICASE_CTER"/>
    <property type="match status" value="1"/>
</dbReference>
<evidence type="ECO:0000256" key="2">
    <source>
        <dbReference type="ARBA" id="ARBA00022801"/>
    </source>
</evidence>
<accession>A0ABN8EGN2</accession>
<dbReference type="Gene3D" id="3.40.50.300">
    <property type="entry name" value="P-loop containing nucleotide triphosphate hydrolases"/>
    <property type="match status" value="2"/>
</dbReference>
<dbReference type="InterPro" id="IPR005580">
    <property type="entry name" value="DbpA/CsdA_RNA-bd_dom"/>
</dbReference>
<protein>
    <submittedName>
        <fullName evidence="11">ATP-dependent RNA helicase DbpA</fullName>
        <ecNumber evidence="11">3.6.4.13</ecNumber>
    </submittedName>
</protein>
<dbReference type="SMART" id="SM00487">
    <property type="entry name" value="DEXDc"/>
    <property type="match status" value="1"/>
</dbReference>
<keyword evidence="4 7" id="KW-0067">ATP-binding</keyword>
<dbReference type="Proteomes" id="UP000838100">
    <property type="component" value="Unassembled WGS sequence"/>
</dbReference>
<keyword evidence="3 7" id="KW-0347">Helicase</keyword>
<name>A0ABN8EGN2_9GAMM</name>
<dbReference type="GO" id="GO:0016787">
    <property type="term" value="F:hydrolase activity"/>
    <property type="evidence" value="ECO:0007669"/>
    <property type="project" value="UniProtKB-KW"/>
</dbReference>
<evidence type="ECO:0000256" key="7">
    <source>
        <dbReference type="RuleBase" id="RU000492"/>
    </source>
</evidence>
<feature type="short sequence motif" description="Q motif" evidence="6">
    <location>
        <begin position="3"/>
        <end position="31"/>
    </location>
</feature>
<evidence type="ECO:0000313" key="12">
    <source>
        <dbReference type="Proteomes" id="UP000838100"/>
    </source>
</evidence>
<evidence type="ECO:0000256" key="6">
    <source>
        <dbReference type="PROSITE-ProRule" id="PRU00552"/>
    </source>
</evidence>